<comment type="caution">
    <text evidence="1">The sequence shown here is derived from an EMBL/GenBank/DDBJ whole genome shotgun (WGS) entry which is preliminary data.</text>
</comment>
<dbReference type="Proteomes" id="UP000015525">
    <property type="component" value="Unassembled WGS sequence"/>
</dbReference>
<evidence type="ECO:0000313" key="2">
    <source>
        <dbReference type="Proteomes" id="UP000015525"/>
    </source>
</evidence>
<dbReference type="EMBL" id="ATHO01000023">
    <property type="protein sequence ID" value="EQB11627.1"/>
    <property type="molecule type" value="Genomic_DNA"/>
</dbReference>
<evidence type="ECO:0000313" key="1">
    <source>
        <dbReference type="EMBL" id="EQB11627.1"/>
    </source>
</evidence>
<keyword evidence="2" id="KW-1185">Reference proteome</keyword>
<dbReference type="PATRIC" id="fig|1329909.3.peg.614"/>
<proteinExistence type="predicted"/>
<dbReference type="RefSeq" id="WP_021236962.1">
    <property type="nucleotide sequence ID" value="NZ_ATHO01000023.1"/>
</dbReference>
<dbReference type="AlphaFoldDB" id="T0HF30"/>
<protein>
    <submittedName>
        <fullName evidence="1">Uncharacterized protein</fullName>
    </submittedName>
</protein>
<name>T0HF30_9SPHN</name>
<organism evidence="1 2">
    <name type="scientific">Sphingobium quisquiliarum P25</name>
    <dbReference type="NCBI Taxonomy" id="1329909"/>
    <lineage>
        <taxon>Bacteria</taxon>
        <taxon>Pseudomonadati</taxon>
        <taxon>Pseudomonadota</taxon>
        <taxon>Alphaproteobacteria</taxon>
        <taxon>Sphingomonadales</taxon>
        <taxon>Sphingomonadaceae</taxon>
        <taxon>Sphingobium</taxon>
    </lineage>
</organism>
<accession>T0HF30</accession>
<reference evidence="1 2" key="1">
    <citation type="journal article" date="2013" name="Genome Announc.">
        <title>Draft Genome Sequence of Sphingobium quisquiliarum Strain P25T, a Novel Hexachlorocyclohexane (HCH)-Degrading Bacterium Isolated from an HCH Dumpsite.</title>
        <authorList>
            <person name="Kumar Singh A."/>
            <person name="Sangwan N."/>
            <person name="Sharma A."/>
            <person name="Gupta V."/>
            <person name="Khurana J.P."/>
            <person name="Lal R."/>
        </authorList>
    </citation>
    <scope>NUCLEOTIDE SEQUENCE [LARGE SCALE GENOMIC DNA]</scope>
    <source>
        <strain evidence="1 2">P25</strain>
    </source>
</reference>
<sequence>MQLIPFVLDGAAPSVCISMLDTPYGVDALSSPVATFGGSGASQLYTATMQLTFEGYGISMFHACWASSRDEATKRVSVRIASHLLAEVEVHSGIVLDHPVVRRLVPSGVARRLAEEGDCCPRWRPLQQGGDLHIQERAGA</sequence>
<gene>
    <name evidence="1" type="ORF">L288_03260</name>
</gene>